<comment type="caution">
    <text evidence="4">The sequence shown here is derived from an EMBL/GenBank/DDBJ whole genome shotgun (WGS) entry which is preliminary data.</text>
</comment>
<reference evidence="4" key="3">
    <citation type="submission" date="2023-05" db="EMBL/GenBank/DDBJ databases">
        <authorList>
            <person name="Smith C.H."/>
        </authorList>
    </citation>
    <scope>NUCLEOTIDE SEQUENCE</scope>
    <source>
        <strain evidence="4">CHS0354</strain>
        <tissue evidence="4">Mantle</tissue>
    </source>
</reference>
<dbReference type="PROSITE" id="PS50209">
    <property type="entry name" value="CARD"/>
    <property type="match status" value="1"/>
</dbReference>
<dbReference type="SMART" id="SM00114">
    <property type="entry name" value="CARD"/>
    <property type="match status" value="1"/>
</dbReference>
<dbReference type="Proteomes" id="UP001195483">
    <property type="component" value="Unassembled WGS sequence"/>
</dbReference>
<dbReference type="Gene3D" id="1.10.533.10">
    <property type="entry name" value="Death Domain, Fas"/>
    <property type="match status" value="1"/>
</dbReference>
<dbReference type="GO" id="GO:0042981">
    <property type="term" value="P:regulation of apoptotic process"/>
    <property type="evidence" value="ECO:0007669"/>
    <property type="project" value="InterPro"/>
</dbReference>
<protein>
    <recommendedName>
        <fullName evidence="3">CARD domain-containing protein</fullName>
    </recommendedName>
</protein>
<keyword evidence="1" id="KW-0175">Coiled coil</keyword>
<dbReference type="SUPFAM" id="SSF47986">
    <property type="entry name" value="DEATH domain"/>
    <property type="match status" value="1"/>
</dbReference>
<keyword evidence="5" id="KW-1185">Reference proteome</keyword>
<reference evidence="4" key="2">
    <citation type="journal article" date="2021" name="Genome Biol. Evol.">
        <title>Developing a high-quality reference genome for a parasitic bivalve with doubly uniparental inheritance (Bivalvia: Unionida).</title>
        <authorList>
            <person name="Smith C.H."/>
        </authorList>
    </citation>
    <scope>NUCLEOTIDE SEQUENCE</scope>
    <source>
        <strain evidence="4">CHS0354</strain>
        <tissue evidence="4">Mantle</tissue>
    </source>
</reference>
<dbReference type="InterPro" id="IPR011029">
    <property type="entry name" value="DEATH-like_dom_sf"/>
</dbReference>
<dbReference type="EMBL" id="JAEAOA010000769">
    <property type="protein sequence ID" value="KAK3580262.1"/>
    <property type="molecule type" value="Genomic_DNA"/>
</dbReference>
<proteinExistence type="predicted"/>
<feature type="region of interest" description="Disordered" evidence="2">
    <location>
        <begin position="329"/>
        <end position="377"/>
    </location>
</feature>
<dbReference type="Pfam" id="PF00619">
    <property type="entry name" value="CARD"/>
    <property type="match status" value="1"/>
</dbReference>
<evidence type="ECO:0000259" key="3">
    <source>
        <dbReference type="PROSITE" id="PS50209"/>
    </source>
</evidence>
<accession>A0AAE0VKJ5</accession>
<organism evidence="4 5">
    <name type="scientific">Potamilus streckersoni</name>
    <dbReference type="NCBI Taxonomy" id="2493646"/>
    <lineage>
        <taxon>Eukaryota</taxon>
        <taxon>Metazoa</taxon>
        <taxon>Spiralia</taxon>
        <taxon>Lophotrochozoa</taxon>
        <taxon>Mollusca</taxon>
        <taxon>Bivalvia</taxon>
        <taxon>Autobranchia</taxon>
        <taxon>Heteroconchia</taxon>
        <taxon>Palaeoheterodonta</taxon>
        <taxon>Unionida</taxon>
        <taxon>Unionoidea</taxon>
        <taxon>Unionidae</taxon>
        <taxon>Ambleminae</taxon>
        <taxon>Lampsilini</taxon>
        <taxon>Potamilus</taxon>
    </lineage>
</organism>
<evidence type="ECO:0000313" key="5">
    <source>
        <dbReference type="Proteomes" id="UP001195483"/>
    </source>
</evidence>
<reference evidence="4" key="1">
    <citation type="journal article" date="2021" name="Genome Biol. Evol.">
        <title>A High-Quality Reference Genome for a Parasitic Bivalve with Doubly Uniparental Inheritance (Bivalvia: Unionida).</title>
        <authorList>
            <person name="Smith C.H."/>
        </authorList>
    </citation>
    <scope>NUCLEOTIDE SEQUENCE</scope>
    <source>
        <strain evidence="4">CHS0354</strain>
    </source>
</reference>
<gene>
    <name evidence="4" type="ORF">CHS0354_012791</name>
</gene>
<dbReference type="AlphaFoldDB" id="A0AAE0VKJ5"/>
<feature type="domain" description="CARD" evidence="3">
    <location>
        <begin position="1"/>
        <end position="78"/>
    </location>
</feature>
<evidence type="ECO:0000313" key="4">
    <source>
        <dbReference type="EMBL" id="KAK3580262.1"/>
    </source>
</evidence>
<dbReference type="InterPro" id="IPR001315">
    <property type="entry name" value="CARD"/>
</dbReference>
<sequence length="377" mass="43829">MDTHQKKALQKMNTALCDTLELDADLEANFVQCGLFTENKLEEIKAENTNKRRIQRMLKALQRRGPTAFDKFLFCIQDNYLWLAKQLYTIYLQEVNNTAPSSADLARNRKIELFVQNKIGDSKKLNKQVKQEISSFLLLHPPQQPHLFSGDSHSENHEQEILRKVFSMLTNEKTNGESTEPFIIHEEVSLDMIASEISRMSEQLRSLEKQLCYYKSLDISNITISLDEIKKGLDSQNEFKLKATREEIACLERELQQKSRTIQEHSKRIQQLDSQIQDLKMMCEQLKQINSHHQESTPSKSNDYQRSDLVHEEVPNTSTRSDLVHEEVPKIQTKFPPIHSERNIRPQKKRGKPELKSLPCGIGIGQTSSTHHKMWKY</sequence>
<dbReference type="CDD" id="cd01671">
    <property type="entry name" value="CARD"/>
    <property type="match status" value="1"/>
</dbReference>
<evidence type="ECO:0000256" key="1">
    <source>
        <dbReference type="SAM" id="Coils"/>
    </source>
</evidence>
<feature type="coiled-coil region" evidence="1">
    <location>
        <begin position="241"/>
        <end position="289"/>
    </location>
</feature>
<evidence type="ECO:0000256" key="2">
    <source>
        <dbReference type="SAM" id="MobiDB-lite"/>
    </source>
</evidence>
<name>A0AAE0VKJ5_9BIVA</name>